<dbReference type="AlphaFoldDB" id="A0A6J4SL53"/>
<reference evidence="2" key="1">
    <citation type="submission" date="2020-02" db="EMBL/GenBank/DDBJ databases">
        <authorList>
            <person name="Meier V. D."/>
        </authorList>
    </citation>
    <scope>NUCLEOTIDE SEQUENCE</scope>
    <source>
        <strain evidence="2">AVDCRST_MAG09</strain>
    </source>
</reference>
<proteinExistence type="predicted"/>
<protein>
    <submittedName>
        <fullName evidence="2">Transmembrane protein YfcA</fullName>
    </submittedName>
</protein>
<name>A0A6J4SL53_9SPHN</name>
<evidence type="ECO:0000256" key="1">
    <source>
        <dbReference type="SAM" id="MobiDB-lite"/>
    </source>
</evidence>
<feature type="non-terminal residue" evidence="2">
    <location>
        <position position="1"/>
    </location>
</feature>
<dbReference type="EMBL" id="CADCVZ010000010">
    <property type="protein sequence ID" value="CAA9496652.1"/>
    <property type="molecule type" value="Genomic_DNA"/>
</dbReference>
<accession>A0A6J4SL53</accession>
<sequence length="251" mass="27670">DRTLGLPRAHRGLAARRLHRCDRGRWRAARDAGVAVLRCTALAGAGDQQAAVDVRDAGGDGQLRPVRADRMAAQPTDRGRGLSRLGHRLLDHPEHQPAAARAHHPSAAGRRRPLRPGKPAHDRRGRPPPREQHRLCADRRGHRLLRRLLRSGHRHFFHRQPGRPARLRPDQGDRAHQAVQLDQQHRRGAAVRTGRQGAVAARLVHGGGRDAGRLAGQPHRDEIRCAADPPVAGDDQPGDDRTAAVGLFRRL</sequence>
<keyword evidence="2" id="KW-0472">Membrane</keyword>
<feature type="non-terminal residue" evidence="2">
    <location>
        <position position="251"/>
    </location>
</feature>
<gene>
    <name evidence="2" type="ORF">AVDCRST_MAG09-448</name>
</gene>
<keyword evidence="2" id="KW-0812">Transmembrane</keyword>
<feature type="region of interest" description="Disordered" evidence="1">
    <location>
        <begin position="57"/>
        <end position="136"/>
    </location>
</feature>
<feature type="compositionally biased region" description="Basic residues" evidence="1">
    <location>
        <begin position="101"/>
        <end position="115"/>
    </location>
</feature>
<evidence type="ECO:0000313" key="2">
    <source>
        <dbReference type="EMBL" id="CAA9496652.1"/>
    </source>
</evidence>
<organism evidence="2">
    <name type="scientific">uncultured Sphingomonas sp</name>
    <dbReference type="NCBI Taxonomy" id="158754"/>
    <lineage>
        <taxon>Bacteria</taxon>
        <taxon>Pseudomonadati</taxon>
        <taxon>Pseudomonadota</taxon>
        <taxon>Alphaproteobacteria</taxon>
        <taxon>Sphingomonadales</taxon>
        <taxon>Sphingomonadaceae</taxon>
        <taxon>Sphingomonas</taxon>
        <taxon>environmental samples</taxon>
    </lineage>
</organism>